<keyword evidence="7 11" id="KW-0560">Oxidoreductase</keyword>
<keyword evidence="6" id="KW-0450">Lipoyl</keyword>
<dbReference type="InterPro" id="IPR027110">
    <property type="entry name" value="PDHB_mito-type"/>
</dbReference>
<feature type="compositionally biased region" description="Low complexity" evidence="12">
    <location>
        <begin position="110"/>
        <end position="126"/>
    </location>
</feature>
<dbReference type="PROSITE" id="PS00189">
    <property type="entry name" value="LIPOYL"/>
    <property type="match status" value="1"/>
</dbReference>
<dbReference type="Pfam" id="PF02780">
    <property type="entry name" value="Transketolase_C"/>
    <property type="match status" value="1"/>
</dbReference>
<dbReference type="CDD" id="cd06849">
    <property type="entry name" value="lipoyl_domain"/>
    <property type="match status" value="1"/>
</dbReference>
<dbReference type="SUPFAM" id="SSF52922">
    <property type="entry name" value="TK C-terminal domain-like"/>
    <property type="match status" value="1"/>
</dbReference>
<dbReference type="RefSeq" id="WP_119840757.1">
    <property type="nucleotide sequence ID" value="NZ_CP060436.1"/>
</dbReference>
<evidence type="ECO:0000256" key="6">
    <source>
        <dbReference type="ARBA" id="ARBA00022823"/>
    </source>
</evidence>
<comment type="cofactor">
    <cofactor evidence="1">
        <name>(R)-lipoate</name>
        <dbReference type="ChEBI" id="CHEBI:83088"/>
    </cofactor>
</comment>
<dbReference type="FunFam" id="3.40.50.970:FF:000001">
    <property type="entry name" value="Pyruvate dehydrogenase E1 beta subunit"/>
    <property type="match status" value="1"/>
</dbReference>
<dbReference type="PANTHER" id="PTHR11624:SF96">
    <property type="entry name" value="PYRUVATE DEHYDROGENASE E1 COMPONENT SUBUNIT BETA, MITOCHONDRIAL"/>
    <property type="match status" value="1"/>
</dbReference>
<dbReference type="InterPro" id="IPR005475">
    <property type="entry name" value="Transketolase-like_Pyr-bd"/>
</dbReference>
<feature type="region of interest" description="Disordered" evidence="12">
    <location>
        <begin position="83"/>
        <end position="135"/>
    </location>
</feature>
<dbReference type="SUPFAM" id="SSF51230">
    <property type="entry name" value="Single hybrid motif"/>
    <property type="match status" value="1"/>
</dbReference>
<feature type="compositionally biased region" description="Low complexity" evidence="12">
    <location>
        <begin position="89"/>
        <end position="103"/>
    </location>
</feature>
<evidence type="ECO:0000256" key="4">
    <source>
        <dbReference type="ARBA" id="ARBA00012281"/>
    </source>
</evidence>
<dbReference type="AlphaFoldDB" id="A0A418SC16"/>
<dbReference type="InterPro" id="IPR011053">
    <property type="entry name" value="Single_hybrid_motif"/>
</dbReference>
<dbReference type="Gene3D" id="3.40.50.920">
    <property type="match status" value="1"/>
</dbReference>
<comment type="catalytic activity">
    <reaction evidence="11">
        <text>N(6)-[(R)-lipoyl]-L-lysyl-[protein] + pyruvate + H(+) = N(6)-[(R)-S(8)-acetyldihydrolipoyl]-L-lysyl-[protein] + CO2</text>
        <dbReference type="Rhea" id="RHEA:19189"/>
        <dbReference type="Rhea" id="RHEA-COMP:10474"/>
        <dbReference type="Rhea" id="RHEA-COMP:10478"/>
        <dbReference type="ChEBI" id="CHEBI:15361"/>
        <dbReference type="ChEBI" id="CHEBI:15378"/>
        <dbReference type="ChEBI" id="CHEBI:16526"/>
        <dbReference type="ChEBI" id="CHEBI:83099"/>
        <dbReference type="ChEBI" id="CHEBI:83111"/>
        <dbReference type="EC" id="1.2.4.1"/>
    </reaction>
</comment>
<dbReference type="CDD" id="cd07036">
    <property type="entry name" value="TPP_PYR_E1-PDHc-beta_like"/>
    <property type="match status" value="1"/>
</dbReference>
<dbReference type="NCBIfam" id="NF006667">
    <property type="entry name" value="PRK09212.1"/>
    <property type="match status" value="1"/>
</dbReference>
<accession>A0A418SC16</accession>
<evidence type="ECO:0000313" key="14">
    <source>
        <dbReference type="Proteomes" id="UP000283786"/>
    </source>
</evidence>
<evidence type="ECO:0000256" key="3">
    <source>
        <dbReference type="ARBA" id="ARBA00011870"/>
    </source>
</evidence>
<evidence type="ECO:0000256" key="11">
    <source>
        <dbReference type="RuleBase" id="RU364074"/>
    </source>
</evidence>
<dbReference type="InterPro" id="IPR003016">
    <property type="entry name" value="2-oxoA_DH_lipoyl-BS"/>
</dbReference>
<dbReference type="InterPro" id="IPR033248">
    <property type="entry name" value="Transketolase_C"/>
</dbReference>
<comment type="subunit">
    <text evidence="3">Heterodimer of an alpha and a beta chain.</text>
</comment>
<dbReference type="GO" id="GO:0016740">
    <property type="term" value="F:transferase activity"/>
    <property type="evidence" value="ECO:0007669"/>
    <property type="project" value="UniProtKB-KW"/>
</dbReference>
<organism evidence="13 14">
    <name type="scientific">Pseudooceanicola algae</name>
    <dbReference type="NCBI Taxonomy" id="1537215"/>
    <lineage>
        <taxon>Bacteria</taxon>
        <taxon>Pseudomonadati</taxon>
        <taxon>Pseudomonadota</taxon>
        <taxon>Alphaproteobacteria</taxon>
        <taxon>Rhodobacterales</taxon>
        <taxon>Paracoccaceae</taxon>
        <taxon>Pseudooceanicola</taxon>
    </lineage>
</organism>
<keyword evidence="8 11" id="KW-0786">Thiamine pyrophosphate</keyword>
<name>A0A418SC16_9RHOB</name>
<dbReference type="InterPro" id="IPR009014">
    <property type="entry name" value="Transketo_C/PFOR_II"/>
</dbReference>
<dbReference type="NCBIfam" id="NF008854">
    <property type="entry name" value="PRK11892.1"/>
    <property type="match status" value="1"/>
</dbReference>
<dbReference type="PROSITE" id="PS50968">
    <property type="entry name" value="BIOTINYL_LIPOYL"/>
    <property type="match status" value="1"/>
</dbReference>
<dbReference type="Pfam" id="PF02779">
    <property type="entry name" value="Transket_pyr"/>
    <property type="match status" value="1"/>
</dbReference>
<dbReference type="Proteomes" id="UP000283786">
    <property type="component" value="Chromosome"/>
</dbReference>
<dbReference type="Gene3D" id="2.40.50.100">
    <property type="match status" value="1"/>
</dbReference>
<dbReference type="EC" id="1.2.4.1" evidence="4 11"/>
<evidence type="ECO:0000313" key="13">
    <source>
        <dbReference type="EMBL" id="QPM89914.1"/>
    </source>
</evidence>
<keyword evidence="9 11" id="KW-0670">Pyruvate</keyword>
<dbReference type="SUPFAM" id="SSF52518">
    <property type="entry name" value="Thiamin diphosphate-binding fold (THDP-binding)"/>
    <property type="match status" value="1"/>
</dbReference>
<comment type="cofactor">
    <cofactor evidence="2 11">
        <name>thiamine diphosphate</name>
        <dbReference type="ChEBI" id="CHEBI:58937"/>
    </cofactor>
</comment>
<reference evidence="13 14" key="1">
    <citation type="submission" date="2020-08" db="EMBL/GenBank/DDBJ databases">
        <title>Genome sequence of Rhodobacteraceae bacterium Lw-13e.</title>
        <authorList>
            <person name="Poehlein A."/>
            <person name="Wolter L."/>
            <person name="Daniel R."/>
            <person name="Brinkhoff T."/>
        </authorList>
    </citation>
    <scope>NUCLEOTIDE SEQUENCE [LARGE SCALE GENOMIC DNA]</scope>
    <source>
        <strain evidence="13 14">Lw-13e</strain>
    </source>
</reference>
<evidence type="ECO:0000256" key="5">
    <source>
        <dbReference type="ARBA" id="ARBA00016138"/>
    </source>
</evidence>
<dbReference type="FunFam" id="3.40.50.920:FF:000001">
    <property type="entry name" value="Pyruvate dehydrogenase E1 beta subunit"/>
    <property type="match status" value="1"/>
</dbReference>
<dbReference type="Gene3D" id="3.40.50.970">
    <property type="match status" value="1"/>
</dbReference>
<dbReference type="SMART" id="SM00861">
    <property type="entry name" value="Transket_pyr"/>
    <property type="match status" value="1"/>
</dbReference>
<dbReference type="FunFam" id="2.40.50.100:FF:000010">
    <property type="entry name" value="Acetyltransferase component of pyruvate dehydrogenase complex"/>
    <property type="match status" value="1"/>
</dbReference>
<dbReference type="KEGG" id="palw:PSAL_011430"/>
<dbReference type="GO" id="GO:0006086">
    <property type="term" value="P:pyruvate decarboxylation to acetyl-CoA"/>
    <property type="evidence" value="ECO:0007669"/>
    <property type="project" value="InterPro"/>
</dbReference>
<dbReference type="InterPro" id="IPR029061">
    <property type="entry name" value="THDP-binding"/>
</dbReference>
<dbReference type="PANTHER" id="PTHR11624">
    <property type="entry name" value="DEHYDROGENASE RELATED"/>
    <property type="match status" value="1"/>
</dbReference>
<dbReference type="GO" id="GO:0004739">
    <property type="term" value="F:pyruvate dehydrogenase (acetyl-transferring) activity"/>
    <property type="evidence" value="ECO:0007669"/>
    <property type="project" value="UniProtKB-UniRule"/>
</dbReference>
<keyword evidence="14" id="KW-1185">Reference proteome</keyword>
<evidence type="ECO:0000256" key="1">
    <source>
        <dbReference type="ARBA" id="ARBA00001938"/>
    </source>
</evidence>
<dbReference type="InterPro" id="IPR000089">
    <property type="entry name" value="Biotin_lipoyl"/>
</dbReference>
<evidence type="ECO:0000256" key="10">
    <source>
        <dbReference type="ARBA" id="ARBA00025211"/>
    </source>
</evidence>
<gene>
    <name evidence="13" type="primary">dxs_1</name>
    <name evidence="13" type="ORF">PSAL_011430</name>
</gene>
<comment type="function">
    <text evidence="10">The pyruvate dehydrogenase complex catalyzes the overall conversion of pyruvate to acetyl-CoA and CO(2). It contains multiple copies of three enzymatic components: pyruvate dehydrogenase (E1), dihydrolipoamide acetyltransferase (E2) and lipoamide dehydrogenase (E3).</text>
</comment>
<dbReference type="Pfam" id="PF00364">
    <property type="entry name" value="Biotin_lipoyl"/>
    <property type="match status" value="1"/>
</dbReference>
<evidence type="ECO:0000256" key="7">
    <source>
        <dbReference type="ARBA" id="ARBA00023002"/>
    </source>
</evidence>
<evidence type="ECO:0000256" key="9">
    <source>
        <dbReference type="ARBA" id="ARBA00023317"/>
    </source>
</evidence>
<dbReference type="OrthoDB" id="9780894at2"/>
<evidence type="ECO:0000256" key="8">
    <source>
        <dbReference type="ARBA" id="ARBA00023052"/>
    </source>
</evidence>
<dbReference type="EMBL" id="CP060436">
    <property type="protein sequence ID" value="QPM89914.1"/>
    <property type="molecule type" value="Genomic_DNA"/>
</dbReference>
<keyword evidence="13" id="KW-0808">Transferase</keyword>
<sequence>MPIQVLMPALSPTMEEGTLAKWLVKEGDTVSSGDILAEIETDKATMEFEAVDEGTIGKILVEAGTEGVKVNDPIAVLLEEGESADDIDSASAAPAPAADAPAVAEDEPAKPAAASAPAEVKSKASPDWPEGTPMKTQTVREALRDAMAEEMRSDDNVYLMGEEVAEYQGAYKVSQGLLDEFGAKRVVDTPITEHGFAGLAVGAAFGGLRPIVEFMTFNFAMQAIDQIINSAAKTLYMSGGQMGAPMVFRGPNGAAARVGAQHSQDYAAWYAQIPGLKVVMPYSASDAKGLLKSAIRDPNPIIFLENELMYGQSFEVPDVDDFTIPFGKARIWREGTDVTLVSFGIGMKYALEAAEKLAEDGIDAEVIDLRTLRPLDYDTLIASVMKTNRCVTVEEGFPVASIGNHLSAYIMENAFDYLDAPVINCTGKDVPMPYAANLEKHALITTDEVIAAVKKVTYR</sequence>
<proteinExistence type="predicted"/>
<protein>
    <recommendedName>
        <fullName evidence="5 11">Pyruvate dehydrogenase E1 component subunit beta</fullName>
        <ecNumber evidence="4 11">1.2.4.1</ecNumber>
    </recommendedName>
</protein>
<comment type="function">
    <text evidence="11">The pyruvate dehydrogenase complex catalyzes the overall conversion of pyruvate to acetyl-CoA and CO2.</text>
</comment>
<evidence type="ECO:0000256" key="2">
    <source>
        <dbReference type="ARBA" id="ARBA00001964"/>
    </source>
</evidence>
<evidence type="ECO:0000256" key="12">
    <source>
        <dbReference type="SAM" id="MobiDB-lite"/>
    </source>
</evidence>